<evidence type="ECO:0000256" key="5">
    <source>
        <dbReference type="ARBA" id="ARBA00022946"/>
    </source>
</evidence>
<comment type="caution">
    <text evidence="10">The sequence shown here is derived from an EMBL/GenBank/DDBJ whole genome shotgun (WGS) entry which is preliminary data.</text>
</comment>
<dbReference type="UniPathway" id="UPA00232"/>
<dbReference type="InterPro" id="IPR012762">
    <property type="entry name" value="Ubiq_biosynth_COQ9"/>
</dbReference>
<comment type="pathway">
    <text evidence="2 8">Cofactor biosynthesis; ubiquinone biosynthesis.</text>
</comment>
<evidence type="ECO:0000256" key="3">
    <source>
        <dbReference type="ARBA" id="ARBA00010766"/>
    </source>
</evidence>
<sequence>MQALRRTSATLAALPRRAALVARPILAKPYHSYDHPSTQSSFNETETAILDAAYKHVPDLGFSQAALSRGARDAGYLDMSTTALQDGPFSLIRYHLVTRREGLAARSGEIFAGEGGQGVGVLDKVERLTWERLLGNREVIHKWQEALAIMAQPSYVPASLKELSSLADEIWFLAGDKAVDPTWYTKRASLSMIYASSELFMTTDKSHDFEETRAFLQRRLDESNKASGVLGAVGEWVGFTANAGLNVLRSKGVRI</sequence>
<dbReference type="PANTHER" id="PTHR21427">
    <property type="entry name" value="UBIQUINONE BIOSYNTHESIS PROTEIN COQ9, MITOCHONDRIAL"/>
    <property type="match status" value="1"/>
</dbReference>
<comment type="similarity">
    <text evidence="3 8">Belongs to the COQ9 family.</text>
</comment>
<dbReference type="GO" id="GO:0008289">
    <property type="term" value="F:lipid binding"/>
    <property type="evidence" value="ECO:0007669"/>
    <property type="project" value="UniProtKB-UniRule"/>
</dbReference>
<evidence type="ECO:0000256" key="1">
    <source>
        <dbReference type="ARBA" id="ARBA00004173"/>
    </source>
</evidence>
<dbReference type="RefSeq" id="XP_016643401.1">
    <property type="nucleotide sequence ID" value="XM_016787056.1"/>
</dbReference>
<keyword evidence="11" id="KW-1185">Reference proteome</keyword>
<comment type="function">
    <text evidence="8">Membrane-associated protein that warps the membrane surface to access and bind aromatic isoprenes with high specificity, including ubiquinone (CoQ) isoprene intermediates and presents them directly to Coq7, therefore facilitating the Coq7-mediated hydroxylase step. Participates in the biosynthesis of coenzyme Q, also named ubiquinone, an essential lipid-soluble electron transporter for aerobic cellular respiration.</text>
</comment>
<name>A0A084G8E0_PSEDA</name>
<dbReference type="EMBL" id="JOWA01000092">
    <property type="protein sequence ID" value="KEZ43602.1"/>
    <property type="molecule type" value="Genomic_DNA"/>
</dbReference>
<dbReference type="GO" id="GO:0006744">
    <property type="term" value="P:ubiquinone biosynthetic process"/>
    <property type="evidence" value="ECO:0007669"/>
    <property type="project" value="UniProtKB-UniRule"/>
</dbReference>
<dbReference type="AlphaFoldDB" id="A0A084G8E0"/>
<dbReference type="GO" id="GO:0005743">
    <property type="term" value="C:mitochondrial inner membrane"/>
    <property type="evidence" value="ECO:0007669"/>
    <property type="project" value="TreeGrafter"/>
</dbReference>
<evidence type="ECO:0000256" key="4">
    <source>
        <dbReference type="ARBA" id="ARBA00022688"/>
    </source>
</evidence>
<dbReference type="Pfam" id="PF08511">
    <property type="entry name" value="COQ9"/>
    <property type="match status" value="1"/>
</dbReference>
<evidence type="ECO:0000259" key="9">
    <source>
        <dbReference type="Pfam" id="PF08511"/>
    </source>
</evidence>
<dbReference type="HOGENOM" id="CLU_057411_1_1_1"/>
<reference evidence="10 11" key="1">
    <citation type="journal article" date="2014" name="Genome Announc.">
        <title>Draft genome sequence of the pathogenic fungus Scedosporium apiospermum.</title>
        <authorList>
            <person name="Vandeputte P."/>
            <person name="Ghamrawi S."/>
            <person name="Rechenmann M."/>
            <person name="Iltis A."/>
            <person name="Giraud S."/>
            <person name="Fleury M."/>
            <person name="Thornton C."/>
            <person name="Delhaes L."/>
            <person name="Meyer W."/>
            <person name="Papon N."/>
            <person name="Bouchara J.P."/>
        </authorList>
    </citation>
    <scope>NUCLEOTIDE SEQUENCE [LARGE SCALE GENOMIC DNA]</scope>
    <source>
        <strain evidence="10 11">IHEM 14462</strain>
    </source>
</reference>
<dbReference type="NCBIfam" id="TIGR02396">
    <property type="entry name" value="diverge_rpsU"/>
    <property type="match status" value="1"/>
</dbReference>
<keyword evidence="7 8" id="KW-0496">Mitochondrion</keyword>
<dbReference type="VEuPathDB" id="FungiDB:SAPIO_CDS4530"/>
<accession>A0A084G8E0</accession>
<evidence type="ECO:0000256" key="2">
    <source>
        <dbReference type="ARBA" id="ARBA00004749"/>
    </source>
</evidence>
<protein>
    <recommendedName>
        <fullName evidence="8">Ubiquinone biosynthesis protein</fullName>
    </recommendedName>
</protein>
<evidence type="ECO:0000256" key="7">
    <source>
        <dbReference type="ARBA" id="ARBA00023128"/>
    </source>
</evidence>
<keyword evidence="4 8" id="KW-0831">Ubiquinone biosynthesis</keyword>
<keyword evidence="6 8" id="KW-0446">Lipid-binding</keyword>
<dbReference type="OrthoDB" id="619536at2759"/>
<evidence type="ECO:0000313" key="10">
    <source>
        <dbReference type="EMBL" id="KEZ43602.1"/>
    </source>
</evidence>
<dbReference type="Proteomes" id="UP000028545">
    <property type="component" value="Unassembled WGS sequence"/>
</dbReference>
<dbReference type="InterPro" id="IPR013718">
    <property type="entry name" value="COQ9_C"/>
</dbReference>
<evidence type="ECO:0000256" key="8">
    <source>
        <dbReference type="RuleBase" id="RU366063"/>
    </source>
</evidence>
<dbReference type="OMA" id="CAGFGWN"/>
<keyword evidence="5" id="KW-0809">Transit peptide</keyword>
<gene>
    <name evidence="10" type="ORF">SAPIO_CDS4530</name>
</gene>
<dbReference type="KEGG" id="sapo:SAPIO_CDS4530"/>
<organism evidence="10 11">
    <name type="scientific">Pseudallescheria apiosperma</name>
    <name type="common">Scedosporium apiospermum</name>
    <dbReference type="NCBI Taxonomy" id="563466"/>
    <lineage>
        <taxon>Eukaryota</taxon>
        <taxon>Fungi</taxon>
        <taxon>Dikarya</taxon>
        <taxon>Ascomycota</taxon>
        <taxon>Pezizomycotina</taxon>
        <taxon>Sordariomycetes</taxon>
        <taxon>Hypocreomycetidae</taxon>
        <taxon>Microascales</taxon>
        <taxon>Microascaceae</taxon>
        <taxon>Scedosporium</taxon>
    </lineage>
</organism>
<dbReference type="Gene3D" id="1.10.357.10">
    <property type="entry name" value="Tetracycline Repressor, domain 2"/>
    <property type="match status" value="1"/>
</dbReference>
<dbReference type="PANTHER" id="PTHR21427:SF19">
    <property type="entry name" value="UBIQUINONE BIOSYNTHESIS PROTEIN COQ9, MITOCHONDRIAL"/>
    <property type="match status" value="1"/>
</dbReference>
<dbReference type="FunFam" id="1.10.357.10:FF:000004">
    <property type="entry name" value="Ubiquinone biosynthesis protein COQ9, mitochondrial"/>
    <property type="match status" value="1"/>
</dbReference>
<evidence type="ECO:0000256" key="6">
    <source>
        <dbReference type="ARBA" id="ARBA00023121"/>
    </source>
</evidence>
<feature type="domain" description="COQ9 C-terminal" evidence="9">
    <location>
        <begin position="156"/>
        <end position="225"/>
    </location>
</feature>
<comment type="subcellular location">
    <subcellularLocation>
        <location evidence="1 8">Mitochondrion</location>
    </subcellularLocation>
</comment>
<evidence type="ECO:0000313" key="11">
    <source>
        <dbReference type="Proteomes" id="UP000028545"/>
    </source>
</evidence>
<proteinExistence type="inferred from homology"/>
<dbReference type="GeneID" id="27723602"/>